<gene>
    <name evidence="5" type="ORF">FLX08_28985</name>
</gene>
<name>A0A544YL53_9ACTN</name>
<keyword evidence="3" id="KW-0411">Iron-sulfur</keyword>
<feature type="domain" description="4Fe-4S ferredoxin-type" evidence="4">
    <location>
        <begin position="245"/>
        <end position="275"/>
    </location>
</feature>
<dbReference type="SUPFAM" id="SSF46548">
    <property type="entry name" value="alpha-helical ferredoxin"/>
    <property type="match status" value="1"/>
</dbReference>
<sequence>METVVIRSLEPLIAELRARGFAVVAPTTRDKVIRMGEIASESELPRGCGDEQEPGRYRLREGDDEMLFGFAASPDSAKRYTQPPSRTLFRMRGESIEEPEAEVPRVALLGVRACDLAALAVQDRVFLGGRHPDPDYRRRREALFLVAVNCAVPGGTCFCVSMGTGPKATAGYDLALTELAGPHRFVAEPGSACGAEILGALPRVPAANADLDAAEEVSRTAAEHMGRRVDTEGIKERVAGAHDSPRWQQVASRCLTCANCTMVCPTCFCTTVEDSTDLTEGAAERIERWDSCFTLGFTEVGGAPVRGSGAARYRQWLTHKFSTWFDQFGTSGCVGCGRCITWCPVGIDVTEELANLP</sequence>
<evidence type="ECO:0000256" key="3">
    <source>
        <dbReference type="ARBA" id="ARBA00023014"/>
    </source>
</evidence>
<accession>A0A544YL53</accession>
<dbReference type="RefSeq" id="WP_142623405.1">
    <property type="nucleotide sequence ID" value="NZ_VIRM01000045.1"/>
</dbReference>
<dbReference type="GO" id="GO:0051536">
    <property type="term" value="F:iron-sulfur cluster binding"/>
    <property type="evidence" value="ECO:0007669"/>
    <property type="project" value="UniProtKB-KW"/>
</dbReference>
<proteinExistence type="predicted"/>
<evidence type="ECO:0000256" key="2">
    <source>
        <dbReference type="ARBA" id="ARBA00023004"/>
    </source>
</evidence>
<reference evidence="5 6" key="1">
    <citation type="submission" date="2019-07" db="EMBL/GenBank/DDBJ databases">
        <title>Microbispora hainanensis DSM 45428.</title>
        <authorList>
            <person name="Thawai C."/>
        </authorList>
    </citation>
    <scope>NUCLEOTIDE SEQUENCE [LARGE SCALE GENOMIC DNA]</scope>
    <source>
        <strain evidence="5 6">DSM 45428</strain>
    </source>
</reference>
<keyword evidence="2" id="KW-0408">Iron</keyword>
<dbReference type="AlphaFoldDB" id="A0A544YL53"/>
<evidence type="ECO:0000313" key="6">
    <source>
        <dbReference type="Proteomes" id="UP000316541"/>
    </source>
</evidence>
<dbReference type="PANTHER" id="PTHR40447">
    <property type="entry name" value="ANAEROBIC SULFITE REDUCTASE SUBUNIT A"/>
    <property type="match status" value="1"/>
</dbReference>
<dbReference type="Proteomes" id="UP000316541">
    <property type="component" value="Unassembled WGS sequence"/>
</dbReference>
<dbReference type="Pfam" id="PF17179">
    <property type="entry name" value="Fer4_22"/>
    <property type="match status" value="1"/>
</dbReference>
<evidence type="ECO:0000259" key="4">
    <source>
        <dbReference type="PROSITE" id="PS51379"/>
    </source>
</evidence>
<comment type="caution">
    <text evidence="5">The sequence shown here is derived from an EMBL/GenBank/DDBJ whole genome shotgun (WGS) entry which is preliminary data.</text>
</comment>
<evidence type="ECO:0000313" key="5">
    <source>
        <dbReference type="EMBL" id="TQS17456.1"/>
    </source>
</evidence>
<dbReference type="PANTHER" id="PTHR40447:SF1">
    <property type="entry name" value="ANAEROBIC SULFITE REDUCTASE SUBUNIT A"/>
    <property type="match status" value="1"/>
</dbReference>
<evidence type="ECO:0000256" key="1">
    <source>
        <dbReference type="ARBA" id="ARBA00022723"/>
    </source>
</evidence>
<dbReference type="InterPro" id="IPR017896">
    <property type="entry name" value="4Fe4S_Fe-S-bd"/>
</dbReference>
<protein>
    <submittedName>
        <fullName evidence="5">Sulfite reductase subunit A</fullName>
    </submittedName>
</protein>
<dbReference type="PROSITE" id="PS51379">
    <property type="entry name" value="4FE4S_FER_2"/>
    <property type="match status" value="2"/>
</dbReference>
<dbReference type="EMBL" id="VIRM01000045">
    <property type="protein sequence ID" value="TQS17456.1"/>
    <property type="molecule type" value="Genomic_DNA"/>
</dbReference>
<organism evidence="5 6">
    <name type="scientific">Microbispora hainanensis</name>
    <dbReference type="NCBI Taxonomy" id="568844"/>
    <lineage>
        <taxon>Bacteria</taxon>
        <taxon>Bacillati</taxon>
        <taxon>Actinomycetota</taxon>
        <taxon>Actinomycetes</taxon>
        <taxon>Streptosporangiales</taxon>
        <taxon>Streptosporangiaceae</taxon>
        <taxon>Microbispora</taxon>
    </lineage>
</organism>
<keyword evidence="1" id="KW-0479">Metal-binding</keyword>
<dbReference type="PROSITE" id="PS00198">
    <property type="entry name" value="4FE4S_FER_1"/>
    <property type="match status" value="2"/>
</dbReference>
<dbReference type="GO" id="GO:0046872">
    <property type="term" value="F:metal ion binding"/>
    <property type="evidence" value="ECO:0007669"/>
    <property type="project" value="UniProtKB-KW"/>
</dbReference>
<feature type="domain" description="4Fe-4S ferredoxin-type" evidence="4">
    <location>
        <begin position="324"/>
        <end position="352"/>
    </location>
</feature>
<dbReference type="InterPro" id="IPR017900">
    <property type="entry name" value="4Fe4S_Fe_S_CS"/>
</dbReference>